<evidence type="ECO:0000256" key="6">
    <source>
        <dbReference type="SAM" id="Phobius"/>
    </source>
</evidence>
<evidence type="ECO:0000256" key="2">
    <source>
        <dbReference type="ARBA" id="ARBA00022679"/>
    </source>
</evidence>
<keyword evidence="6" id="KW-1133">Transmembrane helix</keyword>
<keyword evidence="6" id="KW-0812">Transmembrane</keyword>
<dbReference type="EMBL" id="KN834801">
    <property type="protein sequence ID" value="KIK55970.1"/>
    <property type="molecule type" value="Genomic_DNA"/>
</dbReference>
<evidence type="ECO:0000256" key="4">
    <source>
        <dbReference type="ARBA" id="ARBA00023137"/>
    </source>
</evidence>
<dbReference type="EC" id="2.7.10.1" evidence="1"/>
<dbReference type="GO" id="GO:0004714">
    <property type="term" value="F:transmembrane receptor protein tyrosine kinase activity"/>
    <property type="evidence" value="ECO:0007669"/>
    <property type="project" value="UniProtKB-EC"/>
</dbReference>
<organism evidence="7 8">
    <name type="scientific">Collybiopsis luxurians FD-317 M1</name>
    <dbReference type="NCBI Taxonomy" id="944289"/>
    <lineage>
        <taxon>Eukaryota</taxon>
        <taxon>Fungi</taxon>
        <taxon>Dikarya</taxon>
        <taxon>Basidiomycota</taxon>
        <taxon>Agaricomycotina</taxon>
        <taxon>Agaricomycetes</taxon>
        <taxon>Agaricomycetidae</taxon>
        <taxon>Agaricales</taxon>
        <taxon>Marasmiineae</taxon>
        <taxon>Omphalotaceae</taxon>
        <taxon>Collybiopsis</taxon>
        <taxon>Collybiopsis luxurians</taxon>
    </lineage>
</organism>
<evidence type="ECO:0000313" key="8">
    <source>
        <dbReference type="Proteomes" id="UP000053593"/>
    </source>
</evidence>
<feature type="region of interest" description="Disordered" evidence="5">
    <location>
        <begin position="22"/>
        <end position="47"/>
    </location>
</feature>
<feature type="transmembrane region" description="Helical" evidence="6">
    <location>
        <begin position="84"/>
        <end position="110"/>
    </location>
</feature>
<dbReference type="AlphaFoldDB" id="A0A0D0AZ11"/>
<dbReference type="InterPro" id="IPR044912">
    <property type="entry name" value="Egfr_JX_dom"/>
</dbReference>
<evidence type="ECO:0000256" key="3">
    <source>
        <dbReference type="ARBA" id="ARBA00022777"/>
    </source>
</evidence>
<reference evidence="7 8" key="1">
    <citation type="submission" date="2014-04" db="EMBL/GenBank/DDBJ databases">
        <title>Evolutionary Origins and Diversification of the Mycorrhizal Mutualists.</title>
        <authorList>
            <consortium name="DOE Joint Genome Institute"/>
            <consortium name="Mycorrhizal Genomics Consortium"/>
            <person name="Kohler A."/>
            <person name="Kuo A."/>
            <person name="Nagy L.G."/>
            <person name="Floudas D."/>
            <person name="Copeland A."/>
            <person name="Barry K.W."/>
            <person name="Cichocki N."/>
            <person name="Veneault-Fourrey C."/>
            <person name="LaButti K."/>
            <person name="Lindquist E.A."/>
            <person name="Lipzen A."/>
            <person name="Lundell T."/>
            <person name="Morin E."/>
            <person name="Murat C."/>
            <person name="Riley R."/>
            <person name="Ohm R."/>
            <person name="Sun H."/>
            <person name="Tunlid A."/>
            <person name="Henrissat B."/>
            <person name="Grigoriev I.V."/>
            <person name="Hibbett D.S."/>
            <person name="Martin F."/>
        </authorList>
    </citation>
    <scope>NUCLEOTIDE SEQUENCE [LARGE SCALE GENOMIC DNA]</scope>
    <source>
        <strain evidence="7 8">FD-317 M1</strain>
    </source>
</reference>
<keyword evidence="8" id="KW-1185">Reference proteome</keyword>
<evidence type="ECO:0000256" key="5">
    <source>
        <dbReference type="SAM" id="MobiDB-lite"/>
    </source>
</evidence>
<evidence type="ECO:0000256" key="1">
    <source>
        <dbReference type="ARBA" id="ARBA00011902"/>
    </source>
</evidence>
<feature type="compositionally biased region" description="Polar residues" evidence="5">
    <location>
        <begin position="142"/>
        <end position="153"/>
    </location>
</feature>
<dbReference type="Gene3D" id="6.10.250.2930">
    <property type="match status" value="1"/>
</dbReference>
<keyword evidence="6" id="KW-0472">Membrane</keyword>
<sequence length="245" mass="25788">MSTSAFSDIPSASLSSDTSIFEGIPTTLAPPKLSSEEPNTEISGANPTTSIATISAASSPGLVSYTPAPSPAANTANVNEKSSAVAVIAGSVVGSVAALAIITLTVIFLLRRRDRARSRSMQRGVITPLAEGTESFFPITQPVKSTGNTGSSIRQEKDSQPAASHRISHLPEPPSLLGDATDSTIAPSDSGESRSMQPIVARLEFLQNTMAWMVEHVQRLESRRDYEESSMTGRSDAPPPTYVSE</sequence>
<accession>A0A0D0AZ11</accession>
<proteinExistence type="predicted"/>
<dbReference type="Proteomes" id="UP000053593">
    <property type="component" value="Unassembled WGS sequence"/>
</dbReference>
<feature type="region of interest" description="Disordered" evidence="5">
    <location>
        <begin position="139"/>
        <end position="194"/>
    </location>
</feature>
<name>A0A0D0AZ11_9AGAR</name>
<keyword evidence="2" id="KW-0808">Transferase</keyword>
<evidence type="ECO:0000313" key="7">
    <source>
        <dbReference type="EMBL" id="KIK55970.1"/>
    </source>
</evidence>
<dbReference type="HOGENOM" id="CLU_1133692_0_0_1"/>
<feature type="compositionally biased region" description="Polar residues" evidence="5">
    <location>
        <begin position="36"/>
        <end position="47"/>
    </location>
</feature>
<gene>
    <name evidence="7" type="ORF">GYMLUDRAFT_263889</name>
</gene>
<keyword evidence="3" id="KW-0418">Kinase</keyword>
<protein>
    <recommendedName>
        <fullName evidence="1">receptor protein-tyrosine kinase</fullName>
        <ecNumber evidence="1">2.7.10.1</ecNumber>
    </recommendedName>
</protein>
<keyword evidence="4" id="KW-0829">Tyrosine-protein kinase</keyword>
<feature type="region of interest" description="Disordered" evidence="5">
    <location>
        <begin position="222"/>
        <end position="245"/>
    </location>
</feature>